<evidence type="ECO:0000313" key="3">
    <source>
        <dbReference type="Proteomes" id="UP001218188"/>
    </source>
</evidence>
<protein>
    <recommendedName>
        <fullName evidence="4">DEAD/DEAH box helicase domain-containing protein</fullName>
    </recommendedName>
</protein>
<reference evidence="1" key="1">
    <citation type="submission" date="2023-03" db="EMBL/GenBank/DDBJ databases">
        <title>Massive genome expansion in bonnet fungi (Mycena s.s.) driven by repeated elements and novel gene families across ecological guilds.</title>
        <authorList>
            <consortium name="Lawrence Berkeley National Laboratory"/>
            <person name="Harder C.B."/>
            <person name="Miyauchi S."/>
            <person name="Viragh M."/>
            <person name="Kuo A."/>
            <person name="Thoen E."/>
            <person name="Andreopoulos B."/>
            <person name="Lu D."/>
            <person name="Skrede I."/>
            <person name="Drula E."/>
            <person name="Henrissat B."/>
            <person name="Morin E."/>
            <person name="Kohler A."/>
            <person name="Barry K."/>
            <person name="LaButti K."/>
            <person name="Morin E."/>
            <person name="Salamov A."/>
            <person name="Lipzen A."/>
            <person name="Mereny Z."/>
            <person name="Hegedus B."/>
            <person name="Baldrian P."/>
            <person name="Stursova M."/>
            <person name="Weitz H."/>
            <person name="Taylor A."/>
            <person name="Grigoriev I.V."/>
            <person name="Nagy L.G."/>
            <person name="Martin F."/>
            <person name="Kauserud H."/>
        </authorList>
    </citation>
    <scope>NUCLEOTIDE SEQUENCE</scope>
    <source>
        <strain evidence="1">CBHHK200</strain>
    </source>
</reference>
<keyword evidence="3" id="KW-1185">Reference proteome</keyword>
<organism evidence="1 3">
    <name type="scientific">Mycena alexandri</name>
    <dbReference type="NCBI Taxonomy" id="1745969"/>
    <lineage>
        <taxon>Eukaryota</taxon>
        <taxon>Fungi</taxon>
        <taxon>Dikarya</taxon>
        <taxon>Basidiomycota</taxon>
        <taxon>Agaricomycotina</taxon>
        <taxon>Agaricomycetes</taxon>
        <taxon>Agaricomycetidae</taxon>
        <taxon>Agaricales</taxon>
        <taxon>Marasmiineae</taxon>
        <taxon>Mycenaceae</taxon>
        <taxon>Mycena</taxon>
    </lineage>
</organism>
<dbReference type="EMBL" id="JARJCM010000007">
    <property type="protein sequence ID" value="KAJ7044293.1"/>
    <property type="molecule type" value="Genomic_DNA"/>
</dbReference>
<evidence type="ECO:0008006" key="4">
    <source>
        <dbReference type="Google" id="ProtNLM"/>
    </source>
</evidence>
<gene>
    <name evidence="1" type="ORF">C8F04DRAFT_906351</name>
    <name evidence="2" type="ORF">C8F04DRAFT_914720</name>
</gene>
<dbReference type="Proteomes" id="UP001218188">
    <property type="component" value="Unassembled WGS sequence"/>
</dbReference>
<proteinExistence type="predicted"/>
<dbReference type="AlphaFoldDB" id="A0AAD6S2S3"/>
<evidence type="ECO:0000313" key="2">
    <source>
        <dbReference type="EMBL" id="KAJ7044293.1"/>
    </source>
</evidence>
<name>A0AAD6S2S3_9AGAR</name>
<accession>A0AAD6S2S3</accession>
<evidence type="ECO:0000313" key="1">
    <source>
        <dbReference type="EMBL" id="KAJ7017847.1"/>
    </source>
</evidence>
<feature type="non-terminal residue" evidence="1">
    <location>
        <position position="68"/>
    </location>
</feature>
<dbReference type="EMBL" id="JARJCM010000376">
    <property type="protein sequence ID" value="KAJ7017847.1"/>
    <property type="molecule type" value="Genomic_DNA"/>
</dbReference>
<comment type="caution">
    <text evidence="1">The sequence shown here is derived from an EMBL/GenBank/DDBJ whole genome shotgun (WGS) entry which is preliminary data.</text>
</comment>
<sequence>MAPKVRWQDPDGHKILNTIVQKKGNSSQWTNGLREVHEELVAPILGGDDILCYTATGDGKSAVFSVPI</sequence>